<proteinExistence type="predicted"/>
<name>F8FAI0_PAEMK</name>
<dbReference type="RefSeq" id="WP_013916230.1">
    <property type="nucleotide sequence ID" value="NC_015690.1"/>
</dbReference>
<evidence type="ECO:0000313" key="2">
    <source>
        <dbReference type="Proteomes" id="UP000006620"/>
    </source>
</evidence>
<reference evidence="2" key="1">
    <citation type="submission" date="2011-06" db="EMBL/GenBank/DDBJ databases">
        <title>Complete genome sequence of Paenibacillus mucilaginosus KNP414.</title>
        <authorList>
            <person name="Wang J."/>
            <person name="Hu S."/>
            <person name="Hu X."/>
            <person name="Zhang B."/>
            <person name="Dong D."/>
            <person name="Zhang S."/>
            <person name="Zhao K."/>
            <person name="Wu D."/>
        </authorList>
    </citation>
    <scope>NUCLEOTIDE SEQUENCE [LARGE SCALE GENOMIC DNA]</scope>
    <source>
        <strain evidence="2">KNP414</strain>
    </source>
</reference>
<dbReference type="EMBL" id="CP002869">
    <property type="protein sequence ID" value="AEI41069.1"/>
    <property type="molecule type" value="Genomic_DNA"/>
</dbReference>
<dbReference type="HOGENOM" id="CLU_2070755_0_0_9"/>
<gene>
    <name evidence="1" type="ordered locus">KNP414_02508</name>
</gene>
<dbReference type="AlphaFoldDB" id="F8FAI0"/>
<reference evidence="1 2" key="2">
    <citation type="journal article" date="2013" name="Genome Announc.">
        <title>Genome Sequence of Growth-Improving Paenibacillus mucilaginosus Strain KNP414.</title>
        <authorList>
            <person name="Lu J.J."/>
            <person name="Wang J.F."/>
            <person name="Hu X.F."/>
        </authorList>
    </citation>
    <scope>NUCLEOTIDE SEQUENCE [LARGE SCALE GENOMIC DNA]</scope>
    <source>
        <strain evidence="1 2">KNP414</strain>
    </source>
</reference>
<dbReference type="KEGG" id="pms:KNP414_02508"/>
<evidence type="ECO:0000313" key="1">
    <source>
        <dbReference type="EMBL" id="AEI41069.1"/>
    </source>
</evidence>
<dbReference type="PATRIC" id="fig|1036673.3.peg.2271"/>
<organism evidence="1 2">
    <name type="scientific">Paenibacillus mucilaginosus (strain KNP414)</name>
    <dbReference type="NCBI Taxonomy" id="1036673"/>
    <lineage>
        <taxon>Bacteria</taxon>
        <taxon>Bacillati</taxon>
        <taxon>Bacillota</taxon>
        <taxon>Bacilli</taxon>
        <taxon>Bacillales</taxon>
        <taxon>Paenibacillaceae</taxon>
        <taxon>Paenibacillus</taxon>
    </lineage>
</organism>
<protein>
    <submittedName>
        <fullName evidence="1">Uncharacterized protein</fullName>
    </submittedName>
</protein>
<accession>F8FAI0</accession>
<dbReference type="Proteomes" id="UP000006620">
    <property type="component" value="Chromosome"/>
</dbReference>
<sequence length="118" mass="13452">MNEPAIHRTLLIKHVTGRFLLDSRKLGGGFRFSLQEKAGRWVVEASGVEPDVIREVLRLSDELNLFYFEEDTTAGTLRKWWLYDKDTPEVTGHAAEGTLTLSLDTRTPYSNENTNIPM</sequence>